<evidence type="ECO:0000313" key="1">
    <source>
        <dbReference type="EMBL" id="KAH3719363.1"/>
    </source>
</evidence>
<name>A0A9D4C8E5_DREPO</name>
<keyword evidence="2" id="KW-1185">Reference proteome</keyword>
<reference evidence="1" key="1">
    <citation type="journal article" date="2019" name="bioRxiv">
        <title>The Genome of the Zebra Mussel, Dreissena polymorpha: A Resource for Invasive Species Research.</title>
        <authorList>
            <person name="McCartney M.A."/>
            <person name="Auch B."/>
            <person name="Kono T."/>
            <person name="Mallez S."/>
            <person name="Zhang Y."/>
            <person name="Obille A."/>
            <person name="Becker A."/>
            <person name="Abrahante J.E."/>
            <person name="Garbe J."/>
            <person name="Badalamenti J.P."/>
            <person name="Herman A."/>
            <person name="Mangelson H."/>
            <person name="Liachko I."/>
            <person name="Sullivan S."/>
            <person name="Sone E.D."/>
            <person name="Koren S."/>
            <person name="Silverstein K.A.T."/>
            <person name="Beckman K.B."/>
            <person name="Gohl D.M."/>
        </authorList>
    </citation>
    <scope>NUCLEOTIDE SEQUENCE</scope>
    <source>
        <strain evidence="1">Duluth1</strain>
        <tissue evidence="1">Whole animal</tissue>
    </source>
</reference>
<accession>A0A9D4C8E5</accession>
<dbReference type="AlphaFoldDB" id="A0A9D4C8E5"/>
<dbReference type="Proteomes" id="UP000828390">
    <property type="component" value="Unassembled WGS sequence"/>
</dbReference>
<proteinExistence type="predicted"/>
<sequence length="78" mass="8841">MEKRIILSLLSAQHLTPFATPINPFYTPVSKNRTYYSFTLGGGRAGGWRHPQQCTLSISNSFHPIFTKLGQKLYLDNI</sequence>
<organism evidence="1 2">
    <name type="scientific">Dreissena polymorpha</name>
    <name type="common">Zebra mussel</name>
    <name type="synonym">Mytilus polymorpha</name>
    <dbReference type="NCBI Taxonomy" id="45954"/>
    <lineage>
        <taxon>Eukaryota</taxon>
        <taxon>Metazoa</taxon>
        <taxon>Spiralia</taxon>
        <taxon>Lophotrochozoa</taxon>
        <taxon>Mollusca</taxon>
        <taxon>Bivalvia</taxon>
        <taxon>Autobranchia</taxon>
        <taxon>Heteroconchia</taxon>
        <taxon>Euheterodonta</taxon>
        <taxon>Imparidentia</taxon>
        <taxon>Neoheterodontei</taxon>
        <taxon>Myida</taxon>
        <taxon>Dreissenoidea</taxon>
        <taxon>Dreissenidae</taxon>
        <taxon>Dreissena</taxon>
    </lineage>
</organism>
<comment type="caution">
    <text evidence="1">The sequence shown here is derived from an EMBL/GenBank/DDBJ whole genome shotgun (WGS) entry which is preliminary data.</text>
</comment>
<evidence type="ECO:0000313" key="2">
    <source>
        <dbReference type="Proteomes" id="UP000828390"/>
    </source>
</evidence>
<reference evidence="1" key="2">
    <citation type="submission" date="2020-11" db="EMBL/GenBank/DDBJ databases">
        <authorList>
            <person name="McCartney M.A."/>
            <person name="Auch B."/>
            <person name="Kono T."/>
            <person name="Mallez S."/>
            <person name="Becker A."/>
            <person name="Gohl D.M."/>
            <person name="Silverstein K.A.T."/>
            <person name="Koren S."/>
            <person name="Bechman K.B."/>
            <person name="Herman A."/>
            <person name="Abrahante J.E."/>
            <person name="Garbe J."/>
        </authorList>
    </citation>
    <scope>NUCLEOTIDE SEQUENCE</scope>
    <source>
        <strain evidence="1">Duluth1</strain>
        <tissue evidence="1">Whole animal</tissue>
    </source>
</reference>
<gene>
    <name evidence="1" type="ORF">DPMN_062195</name>
</gene>
<dbReference type="EMBL" id="JAIWYP010000013">
    <property type="protein sequence ID" value="KAH3719363.1"/>
    <property type="molecule type" value="Genomic_DNA"/>
</dbReference>
<protein>
    <submittedName>
        <fullName evidence="1">Uncharacterized protein</fullName>
    </submittedName>
</protein>